<dbReference type="Proteomes" id="UP001600894">
    <property type="component" value="Unassembled WGS sequence"/>
</dbReference>
<dbReference type="Gene3D" id="3.20.20.140">
    <property type="entry name" value="Metal-dependent hydrolases"/>
    <property type="match status" value="1"/>
</dbReference>
<evidence type="ECO:0000256" key="1">
    <source>
        <dbReference type="ARBA" id="ARBA00006773"/>
    </source>
</evidence>
<dbReference type="InterPro" id="IPR026912">
    <property type="entry name" value="Adenine_deam_C"/>
</dbReference>
<name>A0ABQ0AWH8_9FIRM</name>
<dbReference type="Pfam" id="PF01979">
    <property type="entry name" value="Amidohydro_1"/>
    <property type="match status" value="1"/>
</dbReference>
<keyword evidence="3 6" id="KW-0378">Hydrolase</keyword>
<evidence type="ECO:0000256" key="2">
    <source>
        <dbReference type="ARBA" id="ARBA00012782"/>
    </source>
</evidence>
<dbReference type="PANTHER" id="PTHR11113">
    <property type="entry name" value="N-ACETYLGLUCOSAMINE-6-PHOSPHATE DEACETYLASE"/>
    <property type="match status" value="1"/>
</dbReference>
<dbReference type="EMBL" id="BAABXL010000001">
    <property type="protein sequence ID" value="GAA6268386.1"/>
    <property type="molecule type" value="Genomic_DNA"/>
</dbReference>
<dbReference type="InterPro" id="IPR032466">
    <property type="entry name" value="Metal_Hydrolase"/>
</dbReference>
<dbReference type="Pfam" id="PF13382">
    <property type="entry name" value="Adenine_deam_C"/>
    <property type="match status" value="1"/>
</dbReference>
<dbReference type="HAMAP" id="MF_01518">
    <property type="entry name" value="Adenine_deamin"/>
    <property type="match status" value="1"/>
</dbReference>
<comment type="caution">
    <text evidence="9">The sequence shown here is derived from an EMBL/GenBank/DDBJ whole genome shotgun (WGS) entry which is preliminary data.</text>
</comment>
<feature type="domain" description="Adenine deaminase C-terminal" evidence="8">
    <location>
        <begin position="401"/>
        <end position="565"/>
    </location>
</feature>
<dbReference type="EC" id="3.5.4.2" evidence="2 6"/>
<dbReference type="SUPFAM" id="SSF51556">
    <property type="entry name" value="Metallo-dependent hydrolases"/>
    <property type="match status" value="1"/>
</dbReference>
<dbReference type="RefSeq" id="WP_178302022.1">
    <property type="nucleotide sequence ID" value="NZ_BAABXL010000001.1"/>
</dbReference>
<organism evidence="9 10">
    <name type="scientific">Enterocloster alcoholdehydrogenati</name>
    <dbReference type="NCBI Taxonomy" id="2547410"/>
    <lineage>
        <taxon>Bacteria</taxon>
        <taxon>Bacillati</taxon>
        <taxon>Bacillota</taxon>
        <taxon>Clostridia</taxon>
        <taxon>Lachnospirales</taxon>
        <taxon>Lachnospiraceae</taxon>
        <taxon>Enterocloster</taxon>
    </lineage>
</organism>
<accession>A0ABQ0AWH8</accession>
<dbReference type="SUPFAM" id="SSF51338">
    <property type="entry name" value="Composite domain of metallo-dependent hydrolases"/>
    <property type="match status" value="1"/>
</dbReference>
<evidence type="ECO:0000259" key="8">
    <source>
        <dbReference type="Pfam" id="PF13382"/>
    </source>
</evidence>
<evidence type="ECO:0000259" key="7">
    <source>
        <dbReference type="Pfam" id="PF01979"/>
    </source>
</evidence>
<reference evidence="9 10" key="1">
    <citation type="submission" date="2024-04" db="EMBL/GenBank/DDBJ databases">
        <title>Defined microbial consortia suppress multidrug-resistant proinflammatory Enterobacteriaceae via ecological control.</title>
        <authorList>
            <person name="Furuichi M."/>
            <person name="Kawaguchi T."/>
            <person name="Pust M."/>
            <person name="Yasuma K."/>
            <person name="Plichta D."/>
            <person name="Hasegawa N."/>
            <person name="Ohya T."/>
            <person name="Bhattarai S."/>
            <person name="Sasajima S."/>
            <person name="Aoto Y."/>
            <person name="Tuganbaev T."/>
            <person name="Yaginuma M."/>
            <person name="Ueda M."/>
            <person name="Okahashi N."/>
            <person name="Amafuji K."/>
            <person name="Kiridooshi Y."/>
            <person name="Sugita K."/>
            <person name="Strazar M."/>
            <person name="Skelly A."/>
            <person name="Suda W."/>
            <person name="Hattori M."/>
            <person name="Nakamoto N."/>
            <person name="Caballero S."/>
            <person name="Norman J."/>
            <person name="Olle B."/>
            <person name="Tanoue T."/>
            <person name="Arita M."/>
            <person name="Bucci V."/>
            <person name="Atarashi K."/>
            <person name="Xavier R."/>
            <person name="Honda K."/>
        </authorList>
    </citation>
    <scope>NUCLEOTIDE SEQUENCE [LARGE SCALE GENOMIC DNA]</scope>
    <source>
        <strain evidence="10">f13</strain>
    </source>
</reference>
<evidence type="ECO:0000313" key="10">
    <source>
        <dbReference type="Proteomes" id="UP001600894"/>
    </source>
</evidence>
<evidence type="ECO:0000256" key="4">
    <source>
        <dbReference type="ARBA" id="ARBA00023211"/>
    </source>
</evidence>
<comment type="cofactor">
    <cofactor evidence="6">
        <name>Mn(2+)</name>
        <dbReference type="ChEBI" id="CHEBI:29035"/>
    </cofactor>
</comment>
<protein>
    <recommendedName>
        <fullName evidence="2 6">Adenine deaminase</fullName>
        <shortName evidence="6">Adenase</shortName>
        <shortName evidence="6">Adenine aminase</shortName>
        <ecNumber evidence="2 6">3.5.4.2</ecNumber>
    </recommendedName>
</protein>
<comment type="catalytic activity">
    <reaction evidence="5 6">
        <text>adenine + H2O + H(+) = hypoxanthine + NH4(+)</text>
        <dbReference type="Rhea" id="RHEA:23688"/>
        <dbReference type="ChEBI" id="CHEBI:15377"/>
        <dbReference type="ChEBI" id="CHEBI:15378"/>
        <dbReference type="ChEBI" id="CHEBI:16708"/>
        <dbReference type="ChEBI" id="CHEBI:17368"/>
        <dbReference type="ChEBI" id="CHEBI:28938"/>
        <dbReference type="EC" id="3.5.4.2"/>
    </reaction>
</comment>
<evidence type="ECO:0000256" key="3">
    <source>
        <dbReference type="ARBA" id="ARBA00022801"/>
    </source>
</evidence>
<keyword evidence="4 6" id="KW-0464">Manganese</keyword>
<dbReference type="PANTHER" id="PTHR11113:SF2">
    <property type="entry name" value="ADENINE DEAMINASE"/>
    <property type="match status" value="1"/>
</dbReference>
<gene>
    <name evidence="6" type="primary">ade</name>
    <name evidence="9" type="ORF">F130042H8_14460</name>
</gene>
<evidence type="ECO:0000256" key="5">
    <source>
        <dbReference type="ARBA" id="ARBA00047720"/>
    </source>
</evidence>
<evidence type="ECO:0000313" key="9">
    <source>
        <dbReference type="EMBL" id="GAA6268386.1"/>
    </source>
</evidence>
<keyword evidence="10" id="KW-1185">Reference proteome</keyword>
<dbReference type="InterPro" id="IPR006680">
    <property type="entry name" value="Amidohydro-rel"/>
</dbReference>
<dbReference type="Gene3D" id="2.30.40.10">
    <property type="entry name" value="Urease, subunit C, domain 1"/>
    <property type="match status" value="1"/>
</dbReference>
<feature type="domain" description="Amidohydrolase-related" evidence="7">
    <location>
        <begin position="56"/>
        <end position="341"/>
    </location>
</feature>
<dbReference type="InterPro" id="IPR011059">
    <property type="entry name" value="Metal-dep_hydrolase_composite"/>
</dbReference>
<dbReference type="InterPro" id="IPR006679">
    <property type="entry name" value="Adenine_deam"/>
</dbReference>
<sequence length="575" mass="62901">MTPDYIIKNANVFQTFRQCFEIRDVAVRNGRFYSVLAPGGPLADPSVPVYDASGLYMIPGLIDIHMHIESSMTCPARFAPVALSHGTTTIVADAHEIANVFGMEGIEAFWSQKTPLDIFWAIPSSVPATHISIETPGACITEEDAAELLLNPYTLCLGEVMNFKQLAPEDGSDTQIRRMIRHCRKARGRDIRIEGHCPRLSGADLNRFIYEGVDGDHTQQTPESILEKTDLGMFLELQKKSLTPENADTVCRYGLYENIALVTDDTMPDQLLQGHLNHIVRTAVYAGIPVEKAIYCATYTPARRMHLDDRGMIGPGKLADFILLKGLEEMEPAAVVKSGRLAWAAGFKEGEGEKNTPLFPSHFYHSVHCRPAVLEDFILKAPADAKAVTANVMQIHSFGTATRQVQRVIPVKEGRICWQEAGLSLAVLYERHGKNGNVGCGLVEGAFTKPGAAATTWCHDSHNLLVLGTSPEDMILAQRHILRLEGGYTVFSQGECLGEARLNVGGIINDGPIEALSGSLGRVRAAMAGLGYKNNNEIMSMSTLALPVSPELKLTDRGLLDVKTQKRVELAAAYH</sequence>
<comment type="similarity">
    <text evidence="1 6">Belongs to the metallo-dependent hydrolases superfamily. Adenine deaminase family.</text>
</comment>
<evidence type="ECO:0000256" key="6">
    <source>
        <dbReference type="HAMAP-Rule" id="MF_01518"/>
    </source>
</evidence>
<proteinExistence type="inferred from homology"/>